<reference evidence="2 3" key="1">
    <citation type="submission" date="2018-06" db="EMBL/GenBank/DDBJ databases">
        <title>Natronomonas sp. F16-60 a new haloarchaeon isolated from a solar saltern of Isla Cristina, Huelva, Spain.</title>
        <authorList>
            <person name="Duran-Viseras A."/>
            <person name="Sanchez-Porro C."/>
            <person name="Ventosa A."/>
        </authorList>
    </citation>
    <scope>NUCLEOTIDE SEQUENCE [LARGE SCALE GENOMIC DNA]</scope>
    <source>
        <strain evidence="2 3">F16-60</strain>
    </source>
</reference>
<organism evidence="2 3">
    <name type="scientific">Haloglomus irregulare</name>
    <dbReference type="NCBI Taxonomy" id="2234134"/>
    <lineage>
        <taxon>Archaea</taxon>
        <taxon>Methanobacteriati</taxon>
        <taxon>Methanobacteriota</taxon>
        <taxon>Stenosarchaea group</taxon>
        <taxon>Halobacteria</taxon>
        <taxon>Halobacteriales</taxon>
        <taxon>Natronomonadaceae</taxon>
        <taxon>Haloglomus</taxon>
    </lineage>
</organism>
<dbReference type="InParanoid" id="A0A554MUB5"/>
<dbReference type="AlphaFoldDB" id="A0A554MUB5"/>
<dbReference type="InterPro" id="IPR045713">
    <property type="entry name" value="DUF6069"/>
</dbReference>
<dbReference type="Proteomes" id="UP000319894">
    <property type="component" value="Unassembled WGS sequence"/>
</dbReference>
<name>A0A554MUB5_9EURY</name>
<evidence type="ECO:0000313" key="3">
    <source>
        <dbReference type="Proteomes" id="UP000319894"/>
    </source>
</evidence>
<keyword evidence="1" id="KW-0812">Transmembrane</keyword>
<keyword evidence="1" id="KW-0472">Membrane</keyword>
<keyword evidence="1" id="KW-1133">Transmembrane helix</keyword>
<accession>A0A554MUB5</accession>
<comment type="caution">
    <text evidence="2">The sequence shown here is derived from an EMBL/GenBank/DDBJ whole genome shotgun (WGS) entry which is preliminary data.</text>
</comment>
<gene>
    <name evidence="2" type="ORF">DP107_18510</name>
</gene>
<evidence type="ECO:0000256" key="1">
    <source>
        <dbReference type="SAM" id="Phobius"/>
    </source>
</evidence>
<dbReference type="Pfam" id="PF19545">
    <property type="entry name" value="DUF6069"/>
    <property type="match status" value="1"/>
</dbReference>
<feature type="transmembrane region" description="Helical" evidence="1">
    <location>
        <begin position="26"/>
        <end position="43"/>
    </location>
</feature>
<sequence>MVNLALSWITLRLGLVASTEFFRYPAVVVWTIIGMGGATLVYGTLTRRSATPDRTFVRIAAVVLVLSFAPDIGLGLTVDAVTASEAIGLMVLHVPPAVVSVLALPTTPLGR</sequence>
<dbReference type="EMBL" id="QMDX01000028">
    <property type="protein sequence ID" value="TSD08715.1"/>
    <property type="molecule type" value="Genomic_DNA"/>
</dbReference>
<protein>
    <submittedName>
        <fullName evidence="2">Uncharacterized protein</fullName>
    </submittedName>
</protein>
<proteinExistence type="predicted"/>
<evidence type="ECO:0000313" key="2">
    <source>
        <dbReference type="EMBL" id="TSD08715.1"/>
    </source>
</evidence>
<feature type="transmembrane region" description="Helical" evidence="1">
    <location>
        <begin position="86"/>
        <end position="104"/>
    </location>
</feature>
<keyword evidence="3" id="KW-1185">Reference proteome</keyword>
<feature type="transmembrane region" description="Helical" evidence="1">
    <location>
        <begin position="55"/>
        <end position="74"/>
    </location>
</feature>